<protein>
    <submittedName>
        <fullName evidence="3">Reverse transcriptase domain-containing protein</fullName>
    </submittedName>
</protein>
<dbReference type="GO" id="GO:0003964">
    <property type="term" value="F:RNA-directed DNA polymerase activity"/>
    <property type="evidence" value="ECO:0007669"/>
    <property type="project" value="UniProtKB-KW"/>
</dbReference>
<dbReference type="EMBL" id="BKCJ010005111">
    <property type="protein sequence ID" value="GEU64967.1"/>
    <property type="molecule type" value="Genomic_DNA"/>
</dbReference>
<evidence type="ECO:0000313" key="3">
    <source>
        <dbReference type="EMBL" id="GEU64967.1"/>
    </source>
</evidence>
<dbReference type="PANTHER" id="PTHR33223">
    <property type="entry name" value="CCHC-TYPE DOMAIN-CONTAINING PROTEIN"/>
    <property type="match status" value="1"/>
</dbReference>
<feature type="region of interest" description="Disordered" evidence="1">
    <location>
        <begin position="678"/>
        <end position="706"/>
    </location>
</feature>
<reference evidence="3" key="1">
    <citation type="journal article" date="2019" name="Sci. Rep.">
        <title>Draft genome of Tanacetum cinerariifolium, the natural source of mosquito coil.</title>
        <authorList>
            <person name="Yamashiro T."/>
            <person name="Shiraishi A."/>
            <person name="Satake H."/>
            <person name="Nakayama K."/>
        </authorList>
    </citation>
    <scope>NUCLEOTIDE SEQUENCE</scope>
</reference>
<keyword evidence="3" id="KW-0548">Nucleotidyltransferase</keyword>
<dbReference type="Pfam" id="PF03732">
    <property type="entry name" value="Retrotrans_gag"/>
    <property type="match status" value="1"/>
</dbReference>
<dbReference type="InterPro" id="IPR005162">
    <property type="entry name" value="Retrotrans_gag_dom"/>
</dbReference>
<organism evidence="3">
    <name type="scientific">Tanacetum cinerariifolium</name>
    <name type="common">Dalmatian daisy</name>
    <name type="synonym">Chrysanthemum cinerariifolium</name>
    <dbReference type="NCBI Taxonomy" id="118510"/>
    <lineage>
        <taxon>Eukaryota</taxon>
        <taxon>Viridiplantae</taxon>
        <taxon>Streptophyta</taxon>
        <taxon>Embryophyta</taxon>
        <taxon>Tracheophyta</taxon>
        <taxon>Spermatophyta</taxon>
        <taxon>Magnoliopsida</taxon>
        <taxon>eudicotyledons</taxon>
        <taxon>Gunneridae</taxon>
        <taxon>Pentapetalae</taxon>
        <taxon>asterids</taxon>
        <taxon>campanulids</taxon>
        <taxon>Asterales</taxon>
        <taxon>Asteraceae</taxon>
        <taxon>Asteroideae</taxon>
        <taxon>Anthemideae</taxon>
        <taxon>Anthemidinae</taxon>
        <taxon>Tanacetum</taxon>
    </lineage>
</organism>
<sequence>MADNRTMAQMLQALIEGYEDAIVVPPINANNFELKQTLINLVQSNQFTGRQDPHNHLRFFNKVASTFRHPEVPNTTIKLLLFPFSLEGEAWTWLNKEPPHSILTWEDLVLKFINQFFSPSKTTYLRNEIINFLQKPNETFNEAWDRFKNLLRKCPHHGFSELHQLDTFYNALNPNDQDALDSAAGGNFLDKIPRDGLSIIESKSKVRYSRSRVTDSRVSTNAPLPSSSASHSFDLQQIAASLEDKLDIRMNRFEKSLNDMKAFVTSPAPIKTVEEVCVTCGSNHSYNHCPLTRGGNEFPIFHDNIQQFQTAAVGNFVQENHFIADPRVPLILGRPFLSTAYAVIDVYEGEIILRHEKQSLTLKCADTPSISHNNFESLNKVDFIDAGESDFYSEEIENFLNDDSIPIGIENSVFDPEGDILFLERLLSEDTFTLPPMNPNQAKSSIEEPEHSFSMGYEHFNTTLVTELDEVIESSIKNLVPIPHECEVTSDNESESNEPIKDDSSAFTTFINPLFNDSKDVPIEESKVFSNPLFNDDGINSDELESHVESNFVESLSNHDALIDSSQKIDHLEEFSRPLIPIHIAEEERISREHAEYISHMEMLFTINSRPYPTVNANMIIKSFPSSLIPVQDNDSQQEEIDMVTNTDELLPPGVENDDDSEGEIDVIEELHVDNFISNSENELSDNEKSDFDNPSFPRPPPKPPDVEFDFEEEILVVMNDNDELECLDPRDEFYVSNDENDDYFPFMFII</sequence>
<evidence type="ECO:0000256" key="1">
    <source>
        <dbReference type="SAM" id="MobiDB-lite"/>
    </source>
</evidence>
<comment type="caution">
    <text evidence="3">The sequence shown here is derived from an EMBL/GenBank/DDBJ whole genome shotgun (WGS) entry which is preliminary data.</text>
</comment>
<name>A0A6L2LVG2_TANCI</name>
<proteinExistence type="predicted"/>
<keyword evidence="3" id="KW-0808">Transferase</keyword>
<feature type="domain" description="Retrotransposon gag" evidence="2">
    <location>
        <begin position="81"/>
        <end position="174"/>
    </location>
</feature>
<keyword evidence="3" id="KW-0695">RNA-directed DNA polymerase</keyword>
<evidence type="ECO:0000259" key="2">
    <source>
        <dbReference type="Pfam" id="PF03732"/>
    </source>
</evidence>
<gene>
    <name evidence="3" type="ORF">Tci_036945</name>
</gene>
<dbReference type="PANTHER" id="PTHR33223:SF11">
    <property type="entry name" value="ELEMENT PROTEIN, PUTATIVE-RELATED"/>
    <property type="match status" value="1"/>
</dbReference>
<dbReference type="AlphaFoldDB" id="A0A6L2LVG2"/>
<accession>A0A6L2LVG2</accession>